<evidence type="ECO:0000256" key="2">
    <source>
        <dbReference type="ARBA" id="ARBA00022737"/>
    </source>
</evidence>
<evidence type="ECO:0000256" key="1">
    <source>
        <dbReference type="ARBA" id="ARBA00022729"/>
    </source>
</evidence>
<feature type="chain" id="PRO_5046102297" evidence="4">
    <location>
        <begin position="27"/>
        <end position="1609"/>
    </location>
</feature>
<dbReference type="PANTHER" id="PTHR42834:SF1">
    <property type="entry name" value="ENDONUCLEASE_EXONUCLEASE_PHOSPHATASE FAMILY PROTEIN (AFU_ORTHOLOGUE AFUA_3G09210)"/>
    <property type="match status" value="1"/>
</dbReference>
<dbReference type="Pfam" id="PF01345">
    <property type="entry name" value="DUF11"/>
    <property type="match status" value="5"/>
</dbReference>
<keyword evidence="2" id="KW-0677">Repeat</keyword>
<name>A0ABP9BM62_9GAMM</name>
<dbReference type="InterPro" id="IPR036691">
    <property type="entry name" value="Endo/exonu/phosph_ase_sf"/>
</dbReference>
<sequence length="1609" mass="161070">MLRFVGRAVAAGVIALLSIAGAPALAQTIPLTGGTYSQDFDTLSNTAGSTTNTTLPTGWLLTETGGGARDNEQYAVDTGSSNTGDTFSYGAAGSTERAFGSLRSGTLVSVIGACFTNATGNTLTSLAVAYTGEEWRLGTAARTDRVDFQYSLDATSLTTGTWVDENTLDFITPNTATVGAKIGNDAANRTALSATLGGLSIGNGATFCFRWSDADASGADDGLAIDDFSVNTGGVAVPALAVNDVTIVEGDSGTSTAFFGFGLSQPAGPGGVSIDYATADGTATAGSDYIAASGTVTIPAGSTSVVVGITINGDTTPEANETFFVNLSNVTGAVVADAQGLGTIENDDVAVVQIHDIQGPGLTSPLNGATVTTEGIVTALKFNNGFFLQTADASVDADPATSQGIFVFTSTAPPATAAVGNRIRVSGTVTEFTPTSNLNQLSITEIVSVTSIQVLSTGNALPAPVDLTAADFSAAATPGTAEKYEGMRVRVGQGLVVSGSDGNITESSATSSTTGVFYVVLPTVQRPFREPGIGILDTFPIPGGKTPPRFDTNQERLMVRSRGQVGATALALDAEAQIANMTGVLDYFSGSWAMLPDVGSGTTTGGKTPTAVADAGPDDVTIGGFNLLRFFDEINDSNGAPTLTAAALDKRLTKTSLAICDFVKAPDILGVVEVENLRVLGLLADRINANCARAPQYVPYLVQGNDVGGINVGFLVSTRLVGTDPRVEVLEVTQFGKDTVFNNPNGSTSLLNDRPPLMLRAIVHGSGGATYPVTAIVNHLRSLNGIDDTAAGSSGWPTEGDRVRAKRLQQAVFLANLVQARQVADPAERIILLGDFNAFEFSDGYADVMGVVRGNAAAENQVIAYAPSPITRPLIDGSELIPAAADRYSYVFEGNAQTLDHVVLNEPMIMDAADIVVDHARINADFGVHNYGVAGNGIRVSDHDPVRVAISVAAFRNADLGITATAAPATVHVNGTATYTVTASNAGPGDADSASVALVFSAVVSPAVTAPAGWTCTAPVQTTTTTVTCTTAKFSNGASAVFTADVVAGSALVNTSIGLQAAIASTTTDPANGNNQASASVAVVAEADLAVTASAGGTIDVGGTASFTVVTTNNGPDDAEFASTALVFGALVSPTVTAPAGWTCAAPVQDATTTTVTCTTSVFANGGSASFTASVPAGPELGGQSLALAAAVASQFADPNSGNNQAVASVAVRAIADLAVTAGVVATPVQAGNTAAFTASVANGGPNAANGLAVQFDFNALVTPTVTAPAGWTCAAPTQTASTTSVACSAATLAGGTNAGFGAAFPATAALAGGNVTMTVTATSETADSSTANNKATATVAISAGADLATTVTATAASIPVGGTADYVVTASNTGPSAATTANVVLSFNALISPTVAAPAGWTCAAPVQAGTTTTVTCSAASFAASASARFNASFVAGAALDGRTVTLTATASSSTNDPVAGNNQGSASVQIASSADLSVRMIGRSERAGVFLLSVHNAGPSAAQTPSLTLTGNMLPRNVVLAPATGWTCATTAVGTGFRIDCNASAPLAAGADAYFGLVLAGRGPQTVTVTATVASTTADPNTANNSASRVVRSNGLPLQCVHRYCQK</sequence>
<evidence type="ECO:0000256" key="3">
    <source>
        <dbReference type="ARBA" id="ARBA00022837"/>
    </source>
</evidence>
<dbReference type="InterPro" id="IPR013783">
    <property type="entry name" value="Ig-like_fold"/>
</dbReference>
<proteinExistence type="predicted"/>
<accession>A0ABP9BM62</accession>
<dbReference type="PANTHER" id="PTHR42834">
    <property type="entry name" value="ENDONUCLEASE/EXONUCLEASE/PHOSPHATASE FAMILY PROTEIN (AFU_ORTHOLOGUE AFUA_3G09210)"/>
    <property type="match status" value="1"/>
</dbReference>
<dbReference type="InterPro" id="IPR003644">
    <property type="entry name" value="Calx_beta"/>
</dbReference>
<reference evidence="7" key="1">
    <citation type="journal article" date="2019" name="Int. J. Syst. Evol. Microbiol.">
        <title>The Global Catalogue of Microorganisms (GCM) 10K type strain sequencing project: providing services to taxonomists for standard genome sequencing and annotation.</title>
        <authorList>
            <consortium name="The Broad Institute Genomics Platform"/>
            <consortium name="The Broad Institute Genome Sequencing Center for Infectious Disease"/>
            <person name="Wu L."/>
            <person name="Ma J."/>
        </authorList>
    </citation>
    <scope>NUCLEOTIDE SEQUENCE [LARGE SCALE GENOMIC DNA]</scope>
    <source>
        <strain evidence="7">JCM 18204</strain>
    </source>
</reference>
<gene>
    <name evidence="6" type="ORF">GCM10023307_22610</name>
</gene>
<keyword evidence="3" id="KW-0106">Calcium</keyword>
<evidence type="ECO:0000256" key="4">
    <source>
        <dbReference type="SAM" id="SignalP"/>
    </source>
</evidence>
<dbReference type="RefSeq" id="WP_345303428.1">
    <property type="nucleotide sequence ID" value="NZ_BAABJE010000010.1"/>
</dbReference>
<organism evidence="6 7">
    <name type="scientific">Lysobacter hankyongensis</name>
    <dbReference type="NCBI Taxonomy" id="1176535"/>
    <lineage>
        <taxon>Bacteria</taxon>
        <taxon>Pseudomonadati</taxon>
        <taxon>Pseudomonadota</taxon>
        <taxon>Gammaproteobacteria</taxon>
        <taxon>Lysobacterales</taxon>
        <taxon>Lysobacteraceae</taxon>
        <taxon>Lysobacter</taxon>
    </lineage>
</organism>
<dbReference type="Pfam" id="PF03160">
    <property type="entry name" value="Calx-beta"/>
    <property type="match status" value="1"/>
</dbReference>
<evidence type="ECO:0000259" key="5">
    <source>
        <dbReference type="SMART" id="SM00237"/>
    </source>
</evidence>
<evidence type="ECO:0000313" key="7">
    <source>
        <dbReference type="Proteomes" id="UP001499959"/>
    </source>
</evidence>
<dbReference type="SUPFAM" id="SSF56219">
    <property type="entry name" value="DNase I-like"/>
    <property type="match status" value="1"/>
</dbReference>
<dbReference type="Gene3D" id="2.60.40.10">
    <property type="entry name" value="Immunoglobulins"/>
    <property type="match status" value="3"/>
</dbReference>
<feature type="signal peptide" evidence="4">
    <location>
        <begin position="1"/>
        <end position="26"/>
    </location>
</feature>
<keyword evidence="7" id="KW-1185">Reference proteome</keyword>
<dbReference type="Proteomes" id="UP001499959">
    <property type="component" value="Unassembled WGS sequence"/>
</dbReference>
<keyword evidence="1 4" id="KW-0732">Signal</keyword>
<protein>
    <submittedName>
        <fullName evidence="6">Lamin tail domain-containing protein</fullName>
    </submittedName>
</protein>
<feature type="domain" description="Calx-beta" evidence="5">
    <location>
        <begin position="243"/>
        <end position="328"/>
    </location>
</feature>
<dbReference type="InterPro" id="IPR038081">
    <property type="entry name" value="CalX-like_sf"/>
</dbReference>
<comment type="caution">
    <text evidence="6">The sequence shown here is derived from an EMBL/GenBank/DDBJ whole genome shotgun (WGS) entry which is preliminary data.</text>
</comment>
<dbReference type="EMBL" id="BAABJE010000010">
    <property type="protein sequence ID" value="GAA4796201.1"/>
    <property type="molecule type" value="Genomic_DNA"/>
</dbReference>
<dbReference type="Gene3D" id="3.60.10.10">
    <property type="entry name" value="Endonuclease/exonuclease/phosphatase"/>
    <property type="match status" value="1"/>
</dbReference>
<dbReference type="SUPFAM" id="SSF141072">
    <property type="entry name" value="CalX-like"/>
    <property type="match status" value="1"/>
</dbReference>
<dbReference type="Gene3D" id="2.60.40.2030">
    <property type="match status" value="1"/>
</dbReference>
<evidence type="ECO:0000313" key="6">
    <source>
        <dbReference type="EMBL" id="GAA4796201.1"/>
    </source>
</evidence>
<dbReference type="CDD" id="cd04486">
    <property type="entry name" value="YhcR_OBF_like"/>
    <property type="match status" value="1"/>
</dbReference>
<dbReference type="SMART" id="SM00237">
    <property type="entry name" value="Calx_beta"/>
    <property type="match status" value="1"/>
</dbReference>
<dbReference type="InterPro" id="IPR001434">
    <property type="entry name" value="OmcB-like_DUF11"/>
</dbReference>